<keyword evidence="2" id="KW-1185">Reference proteome</keyword>
<evidence type="ECO:0000313" key="1">
    <source>
        <dbReference type="EMBL" id="KAI7999425.1"/>
    </source>
</evidence>
<accession>A0ACC0GED4</accession>
<dbReference type="Proteomes" id="UP001060215">
    <property type="component" value="Chromosome 8"/>
</dbReference>
<sequence length="278" mass="32340">MEQQEILNLQIPESSMVPEERPLPKVITHKMENQSTGLLLEQGNEAIHRVDITWWIEQIRLRIEPSWSSRQGLPIHSLQMASMRLIDQDHRRIRSILTSMDTDPFPPYPDMESFNILFWNCRGVGNNAFKRNMKELVCNHHPGIIILMEPKIPFSSTRNFFNNLGYTAASILDPAGRAGGIWMLWDTEQVNVRASVISNQVIQATIHKEDYEEWVLLAIHASPNPSNREALWDNLEDTTRTMDKPWLVFGDLNDFVSQDERRSFTPNHHNNRCQKFLE</sequence>
<proteinExistence type="predicted"/>
<comment type="caution">
    <text evidence="1">The sequence shown here is derived from an EMBL/GenBank/DDBJ whole genome shotgun (WGS) entry which is preliminary data.</text>
</comment>
<protein>
    <submittedName>
        <fullName evidence="1">Uncharacterized protein</fullName>
    </submittedName>
</protein>
<evidence type="ECO:0000313" key="2">
    <source>
        <dbReference type="Proteomes" id="UP001060215"/>
    </source>
</evidence>
<organism evidence="1 2">
    <name type="scientific">Camellia lanceoleosa</name>
    <dbReference type="NCBI Taxonomy" id="1840588"/>
    <lineage>
        <taxon>Eukaryota</taxon>
        <taxon>Viridiplantae</taxon>
        <taxon>Streptophyta</taxon>
        <taxon>Embryophyta</taxon>
        <taxon>Tracheophyta</taxon>
        <taxon>Spermatophyta</taxon>
        <taxon>Magnoliopsida</taxon>
        <taxon>eudicotyledons</taxon>
        <taxon>Gunneridae</taxon>
        <taxon>Pentapetalae</taxon>
        <taxon>asterids</taxon>
        <taxon>Ericales</taxon>
        <taxon>Theaceae</taxon>
        <taxon>Camellia</taxon>
    </lineage>
</organism>
<reference evidence="1 2" key="1">
    <citation type="journal article" date="2022" name="Plant J.">
        <title>Chromosome-level genome of Camellia lanceoleosa provides a valuable resource for understanding genome evolution and self-incompatibility.</title>
        <authorList>
            <person name="Gong W."/>
            <person name="Xiao S."/>
            <person name="Wang L."/>
            <person name="Liao Z."/>
            <person name="Chang Y."/>
            <person name="Mo W."/>
            <person name="Hu G."/>
            <person name="Li W."/>
            <person name="Zhao G."/>
            <person name="Zhu H."/>
            <person name="Hu X."/>
            <person name="Ji K."/>
            <person name="Xiang X."/>
            <person name="Song Q."/>
            <person name="Yuan D."/>
            <person name="Jin S."/>
            <person name="Zhang L."/>
        </authorList>
    </citation>
    <scope>NUCLEOTIDE SEQUENCE [LARGE SCALE GENOMIC DNA]</scope>
    <source>
        <strain evidence="1">SQ_2022a</strain>
    </source>
</reference>
<gene>
    <name evidence="1" type="ORF">LOK49_LG09G00088</name>
</gene>
<dbReference type="EMBL" id="CM045765">
    <property type="protein sequence ID" value="KAI7999425.1"/>
    <property type="molecule type" value="Genomic_DNA"/>
</dbReference>
<name>A0ACC0GED4_9ERIC</name>